<feature type="region of interest" description="Disordered" evidence="2">
    <location>
        <begin position="1"/>
        <end position="21"/>
    </location>
</feature>
<dbReference type="GO" id="GO:0004722">
    <property type="term" value="F:protein serine/threonine phosphatase activity"/>
    <property type="evidence" value="ECO:0007669"/>
    <property type="project" value="UniProtKB-EC"/>
</dbReference>
<dbReference type="EMBL" id="CP119942">
    <property type="protein sequence ID" value="WFD04526.1"/>
    <property type="molecule type" value="Genomic_DNA"/>
</dbReference>
<protein>
    <recommendedName>
        <fullName evidence="1">Protein phosphatase</fullName>
        <ecNumber evidence="1">3.1.3.16</ecNumber>
    </recommendedName>
</protein>
<evidence type="ECO:0000313" key="4">
    <source>
        <dbReference type="EMBL" id="WFD04526.1"/>
    </source>
</evidence>
<dbReference type="SUPFAM" id="SSF81606">
    <property type="entry name" value="PP2C-like"/>
    <property type="match status" value="1"/>
</dbReference>
<keyword evidence="1" id="KW-0464">Manganese</keyword>
<gene>
    <name evidence="4" type="ORF">MOBT1_003237</name>
</gene>
<dbReference type="Pfam" id="PF00481">
    <property type="entry name" value="PP2C"/>
    <property type="match status" value="1"/>
</dbReference>
<dbReference type="Proteomes" id="UP001214603">
    <property type="component" value="Chromosome 9"/>
</dbReference>
<accession>A0AAF0E341</accession>
<comment type="catalytic activity">
    <reaction evidence="1">
        <text>O-phospho-L-threonyl-[protein] + H2O = L-threonyl-[protein] + phosphate</text>
        <dbReference type="Rhea" id="RHEA:47004"/>
        <dbReference type="Rhea" id="RHEA-COMP:11060"/>
        <dbReference type="Rhea" id="RHEA-COMP:11605"/>
        <dbReference type="ChEBI" id="CHEBI:15377"/>
        <dbReference type="ChEBI" id="CHEBI:30013"/>
        <dbReference type="ChEBI" id="CHEBI:43474"/>
        <dbReference type="ChEBI" id="CHEBI:61977"/>
        <dbReference type="EC" id="3.1.3.16"/>
    </reaction>
</comment>
<sequence length="461" mass="50439">MLHIHDEQGDPAVGYRHGHGAPHTTATLGRLGLPTASFVFHSAAFGIPKHRVKREDHTPGKSQSVFGPIADFLIGGGEATRPPPSPEPEEYALPSEVDYLHGKGLHSAIREKGRIVLTRLLSQQVGEDAYFLKDDALGIADGVGGWASSKRADPALFSRLLMHFCKAELNQRDAACLELTRADVPVDAAANPEDPVVRWNNADPVEILQTAWERCVRASKREGIMGSSTALIAMLRGNELRIANLGDCVVMLIRKNEMIFRSAEQQHSFNFPLQLGMMDATVESVSLASALCQHRDGNIPDGALDDELADVNERLNSVIHSFDGQSDKTEWDSPEADAGHWALHVQDGDLVILATDGLLDNLFDEDILERVQEIVTNFNAKSDNEPESKIDLPYMISESLCRMAKATSEDPRVLTSPFQQQANEEGIYYVGGKNDDITVLTAVVALNEPTEPTGWARELPA</sequence>
<dbReference type="InterPro" id="IPR039123">
    <property type="entry name" value="PPTC7"/>
</dbReference>
<dbReference type="SMART" id="SM00332">
    <property type="entry name" value="PP2Cc"/>
    <property type="match status" value="1"/>
</dbReference>
<dbReference type="InterPro" id="IPR001932">
    <property type="entry name" value="PPM-type_phosphatase-like_dom"/>
</dbReference>
<dbReference type="PROSITE" id="PS51746">
    <property type="entry name" value="PPM_2"/>
    <property type="match status" value="1"/>
</dbReference>
<keyword evidence="5" id="KW-1185">Reference proteome</keyword>
<dbReference type="GO" id="GO:0046872">
    <property type="term" value="F:metal ion binding"/>
    <property type="evidence" value="ECO:0007669"/>
    <property type="project" value="UniProtKB-UniRule"/>
</dbReference>
<name>A0AAF0E341_9BASI</name>
<keyword evidence="1" id="KW-0479">Metal-binding</keyword>
<comment type="similarity">
    <text evidence="1">Belongs to the PP2C family.</text>
</comment>
<dbReference type="Gene3D" id="3.60.40.10">
    <property type="entry name" value="PPM-type phosphatase domain"/>
    <property type="match status" value="1"/>
</dbReference>
<comment type="cofactor">
    <cofactor evidence="1">
        <name>Mn(2+)</name>
        <dbReference type="ChEBI" id="CHEBI:29035"/>
    </cofactor>
</comment>
<dbReference type="InterPro" id="IPR036457">
    <property type="entry name" value="PPM-type-like_dom_sf"/>
</dbReference>
<dbReference type="PANTHER" id="PTHR12320:SF84">
    <property type="entry name" value="PROTEIN PHOSPHATASE"/>
    <property type="match status" value="1"/>
</dbReference>
<dbReference type="EC" id="3.1.3.16" evidence="1"/>
<dbReference type="PANTHER" id="PTHR12320">
    <property type="entry name" value="PROTEIN PHOSPHATASE 2C"/>
    <property type="match status" value="1"/>
</dbReference>
<proteinExistence type="inferred from homology"/>
<evidence type="ECO:0000259" key="3">
    <source>
        <dbReference type="PROSITE" id="PS51746"/>
    </source>
</evidence>
<dbReference type="AlphaFoldDB" id="A0AAF0E341"/>
<keyword evidence="1 4" id="KW-0378">Hydrolase</keyword>
<keyword evidence="1" id="KW-0904">Protein phosphatase</keyword>
<evidence type="ECO:0000313" key="5">
    <source>
        <dbReference type="Proteomes" id="UP001214603"/>
    </source>
</evidence>
<evidence type="ECO:0000256" key="2">
    <source>
        <dbReference type="SAM" id="MobiDB-lite"/>
    </source>
</evidence>
<comment type="catalytic activity">
    <reaction evidence="1">
        <text>O-phospho-L-seryl-[protein] + H2O = L-seryl-[protein] + phosphate</text>
        <dbReference type="Rhea" id="RHEA:20629"/>
        <dbReference type="Rhea" id="RHEA-COMP:9863"/>
        <dbReference type="Rhea" id="RHEA-COMP:11604"/>
        <dbReference type="ChEBI" id="CHEBI:15377"/>
        <dbReference type="ChEBI" id="CHEBI:29999"/>
        <dbReference type="ChEBI" id="CHEBI:43474"/>
        <dbReference type="ChEBI" id="CHEBI:83421"/>
        <dbReference type="EC" id="3.1.3.16"/>
    </reaction>
</comment>
<keyword evidence="1" id="KW-0460">Magnesium</keyword>
<comment type="cofactor">
    <cofactor evidence="1">
        <name>Mg(2+)</name>
        <dbReference type="ChEBI" id="CHEBI:18420"/>
    </cofactor>
</comment>
<organism evidence="4 5">
    <name type="scientific">Malassezia obtusa</name>
    <dbReference type="NCBI Taxonomy" id="76774"/>
    <lineage>
        <taxon>Eukaryota</taxon>
        <taxon>Fungi</taxon>
        <taxon>Dikarya</taxon>
        <taxon>Basidiomycota</taxon>
        <taxon>Ustilaginomycotina</taxon>
        <taxon>Malasseziomycetes</taxon>
        <taxon>Malasseziales</taxon>
        <taxon>Malasseziaceae</taxon>
        <taxon>Malassezia</taxon>
    </lineage>
</organism>
<feature type="domain" description="PPM-type phosphatase" evidence="3">
    <location>
        <begin position="102"/>
        <end position="444"/>
    </location>
</feature>
<evidence type="ECO:0000256" key="1">
    <source>
        <dbReference type="RuleBase" id="RU366020"/>
    </source>
</evidence>
<reference evidence="4" key="1">
    <citation type="submission" date="2023-03" db="EMBL/GenBank/DDBJ databases">
        <title>Mating type loci evolution in Malassezia.</title>
        <authorList>
            <person name="Coelho M.A."/>
        </authorList>
    </citation>
    <scope>NUCLEOTIDE SEQUENCE</scope>
    <source>
        <strain evidence="4">CBS 7876</strain>
    </source>
</reference>